<dbReference type="InterPro" id="IPR025877">
    <property type="entry name" value="MobA-like_NTP_Trfase"/>
</dbReference>
<dbReference type="Gene3D" id="3.90.550.10">
    <property type="entry name" value="Spore Coat Polysaccharide Biosynthesis Protein SpsA, Chain A"/>
    <property type="match status" value="1"/>
</dbReference>
<dbReference type="GO" id="GO:0016779">
    <property type="term" value="F:nucleotidyltransferase activity"/>
    <property type="evidence" value="ECO:0007669"/>
    <property type="project" value="UniProtKB-ARBA"/>
</dbReference>
<evidence type="ECO:0000256" key="1">
    <source>
        <dbReference type="ARBA" id="ARBA00022842"/>
    </source>
</evidence>
<name>A0A2S7IWP1_9HYPH</name>
<dbReference type="OrthoDB" id="9779263at2"/>
<feature type="domain" description="MobA-like NTP transferase" evidence="2">
    <location>
        <begin position="20"/>
        <end position="174"/>
    </location>
</feature>
<reference evidence="3 4" key="1">
    <citation type="submission" date="2018-02" db="EMBL/GenBank/DDBJ databases">
        <title>Draft genome sequence of Ochrobactrum oryzae found in Brazil.</title>
        <authorList>
            <person name="Cerdeira L."/>
            <person name="Andrade F."/>
            <person name="Zacariotto T."/>
            <person name="Barbosa B."/>
            <person name="Santos S."/>
            <person name="Cassetari V."/>
            <person name="Lincopan N."/>
        </authorList>
    </citation>
    <scope>NUCLEOTIDE SEQUENCE [LARGE SCALE GENOMIC DNA]</scope>
    <source>
        <strain evidence="3 4">OA447</strain>
    </source>
</reference>
<evidence type="ECO:0000313" key="3">
    <source>
        <dbReference type="EMBL" id="PQA72422.1"/>
    </source>
</evidence>
<keyword evidence="4" id="KW-1185">Reference proteome</keyword>
<dbReference type="Proteomes" id="UP000238493">
    <property type="component" value="Unassembled WGS sequence"/>
</dbReference>
<organism evidence="3 4">
    <name type="scientific">Brucella oryzae</name>
    <dbReference type="NCBI Taxonomy" id="335286"/>
    <lineage>
        <taxon>Bacteria</taxon>
        <taxon>Pseudomonadati</taxon>
        <taxon>Pseudomonadota</taxon>
        <taxon>Alphaproteobacteria</taxon>
        <taxon>Hyphomicrobiales</taxon>
        <taxon>Brucellaceae</taxon>
        <taxon>Brucella/Ochrobactrum group</taxon>
        <taxon>Brucella</taxon>
    </lineage>
</organism>
<proteinExistence type="predicted"/>
<dbReference type="AlphaFoldDB" id="A0A2S7IWP1"/>
<dbReference type="Pfam" id="PF12804">
    <property type="entry name" value="NTP_transf_3"/>
    <property type="match status" value="1"/>
</dbReference>
<protein>
    <recommendedName>
        <fullName evidence="2">MobA-like NTP transferase domain-containing protein</fullName>
    </recommendedName>
</protein>
<accession>A0A2S7IWP1</accession>
<dbReference type="PANTHER" id="PTHR43777">
    <property type="entry name" value="MOLYBDENUM COFACTOR CYTIDYLYLTRANSFERASE"/>
    <property type="match status" value="1"/>
</dbReference>
<dbReference type="SUPFAM" id="SSF53448">
    <property type="entry name" value="Nucleotide-diphospho-sugar transferases"/>
    <property type="match status" value="1"/>
</dbReference>
<evidence type="ECO:0000259" key="2">
    <source>
        <dbReference type="Pfam" id="PF12804"/>
    </source>
</evidence>
<sequence>MCEDWLSGVCTLEDASTVAVLVLGAGLGSRFNGGDKLGKHLGGMPVAHYILSSLKPFNWGQRILVCRGAPQWTEAYAEEGFVLASRSDAESGMLGSIHRGLMEIAGQTHVLICLADMPLIPKEHMNRLLEARQSNPVTAIASRSHSYRGVPAIFPIGSLSALPRSGEGGARDLLVNAKLVDAFDPSLFVDIDTAQDLELLQARCSSTGV</sequence>
<dbReference type="PANTHER" id="PTHR43777:SF1">
    <property type="entry name" value="MOLYBDENUM COFACTOR CYTIDYLYLTRANSFERASE"/>
    <property type="match status" value="1"/>
</dbReference>
<gene>
    <name evidence="3" type="ORF">C3731_16965</name>
</gene>
<keyword evidence="1" id="KW-0460">Magnesium</keyword>
<dbReference type="EMBL" id="PTRC01000029">
    <property type="protein sequence ID" value="PQA72422.1"/>
    <property type="molecule type" value="Genomic_DNA"/>
</dbReference>
<dbReference type="InterPro" id="IPR029044">
    <property type="entry name" value="Nucleotide-diphossugar_trans"/>
</dbReference>
<comment type="caution">
    <text evidence="3">The sequence shown here is derived from an EMBL/GenBank/DDBJ whole genome shotgun (WGS) entry which is preliminary data.</text>
</comment>
<evidence type="ECO:0000313" key="4">
    <source>
        <dbReference type="Proteomes" id="UP000238493"/>
    </source>
</evidence>